<evidence type="ECO:0000313" key="6">
    <source>
        <dbReference type="Proteomes" id="UP000236340"/>
    </source>
</evidence>
<dbReference type="NCBIfam" id="NF033788">
    <property type="entry name" value="HTH_metalloreg"/>
    <property type="match status" value="1"/>
</dbReference>
<sequence>MDSDICQVTIVDRQRIARAVDQLPDPPVLTEVAATFKLLGDPTRLKILHALAAEELCVCDLAALLAVSISAVSHQLRLLRGQGVVRFRREGKIVYYQLDDDHIRQVMADMRAHIESCRR</sequence>
<dbReference type="InterPro" id="IPR011991">
    <property type="entry name" value="ArsR-like_HTH"/>
</dbReference>
<dbReference type="RefSeq" id="WP_103115061.1">
    <property type="nucleotide sequence ID" value="NZ_PPFX01000012.1"/>
</dbReference>
<evidence type="ECO:0000259" key="4">
    <source>
        <dbReference type="PROSITE" id="PS50987"/>
    </source>
</evidence>
<evidence type="ECO:0000313" key="5">
    <source>
        <dbReference type="EMBL" id="PNU20474.1"/>
    </source>
</evidence>
<dbReference type="PROSITE" id="PS00846">
    <property type="entry name" value="HTH_ARSR_1"/>
    <property type="match status" value="1"/>
</dbReference>
<dbReference type="InterPro" id="IPR036388">
    <property type="entry name" value="WH-like_DNA-bd_sf"/>
</dbReference>
<evidence type="ECO:0000256" key="3">
    <source>
        <dbReference type="ARBA" id="ARBA00023163"/>
    </source>
</evidence>
<dbReference type="InterPro" id="IPR036390">
    <property type="entry name" value="WH_DNA-bd_sf"/>
</dbReference>
<evidence type="ECO:0000256" key="2">
    <source>
        <dbReference type="ARBA" id="ARBA00023125"/>
    </source>
</evidence>
<dbReference type="SMART" id="SM00418">
    <property type="entry name" value="HTH_ARSR"/>
    <property type="match status" value="1"/>
</dbReference>
<dbReference type="SUPFAM" id="SSF46785">
    <property type="entry name" value="Winged helix' DNA-binding domain"/>
    <property type="match status" value="1"/>
</dbReference>
<dbReference type="PANTHER" id="PTHR43132">
    <property type="entry name" value="ARSENICAL RESISTANCE OPERON REPRESSOR ARSR-RELATED"/>
    <property type="match status" value="1"/>
</dbReference>
<dbReference type="PANTHER" id="PTHR43132:SF6">
    <property type="entry name" value="HTH-TYPE TRANSCRIPTIONAL REPRESSOR CZRA"/>
    <property type="match status" value="1"/>
</dbReference>
<dbReference type="Pfam" id="PF01022">
    <property type="entry name" value="HTH_5"/>
    <property type="match status" value="1"/>
</dbReference>
<dbReference type="PROSITE" id="PS50987">
    <property type="entry name" value="HTH_ARSR_2"/>
    <property type="match status" value="1"/>
</dbReference>
<dbReference type="Proteomes" id="UP000236340">
    <property type="component" value="Unassembled WGS sequence"/>
</dbReference>
<dbReference type="Gene3D" id="1.10.10.10">
    <property type="entry name" value="Winged helix-like DNA-binding domain superfamily/Winged helix DNA-binding domain"/>
    <property type="match status" value="1"/>
</dbReference>
<keyword evidence="2" id="KW-0238">DNA-binding</keyword>
<reference evidence="5 6" key="1">
    <citation type="journal article" date="2018" name="Genome Announc.">
        <title>Genome Sequence of Geothermobacter sp. HR-1 Iron Reducer from the Loihi Seamount.</title>
        <authorList>
            <person name="Smith H."/>
            <person name="Abuyen K."/>
            <person name="Tremblay J."/>
            <person name="Savalia P."/>
            <person name="Perez-Rodriguez I."/>
            <person name="Emerson D."/>
            <person name="Tully B."/>
            <person name="Amend J."/>
        </authorList>
    </citation>
    <scope>NUCLEOTIDE SEQUENCE [LARGE SCALE GENOMIC DNA]</scope>
    <source>
        <strain evidence="5 6">HR-1</strain>
    </source>
</reference>
<organism evidence="5 6">
    <name type="scientific">Geothermobacter hydrogeniphilus</name>
    <dbReference type="NCBI Taxonomy" id="1969733"/>
    <lineage>
        <taxon>Bacteria</taxon>
        <taxon>Pseudomonadati</taxon>
        <taxon>Thermodesulfobacteriota</taxon>
        <taxon>Desulfuromonadia</taxon>
        <taxon>Desulfuromonadales</taxon>
        <taxon>Geothermobacteraceae</taxon>
        <taxon>Geothermobacter</taxon>
    </lineage>
</organism>
<accession>A0A2K2HAY5</accession>
<dbReference type="AlphaFoldDB" id="A0A2K2HAY5"/>
<comment type="caution">
    <text evidence="5">The sequence shown here is derived from an EMBL/GenBank/DDBJ whole genome shotgun (WGS) entry which is preliminary data.</text>
</comment>
<protein>
    <submittedName>
        <fullName evidence="5">Transcriptional regulator</fullName>
    </submittedName>
</protein>
<dbReference type="InterPro" id="IPR051011">
    <property type="entry name" value="Metal_resp_trans_reg"/>
</dbReference>
<keyword evidence="3" id="KW-0804">Transcription</keyword>
<proteinExistence type="predicted"/>
<dbReference type="InterPro" id="IPR018334">
    <property type="entry name" value="ArsR_HTH"/>
</dbReference>
<name>A0A2K2HAY5_9BACT</name>
<evidence type="ECO:0000256" key="1">
    <source>
        <dbReference type="ARBA" id="ARBA00023015"/>
    </source>
</evidence>
<dbReference type="GO" id="GO:0003677">
    <property type="term" value="F:DNA binding"/>
    <property type="evidence" value="ECO:0007669"/>
    <property type="project" value="UniProtKB-KW"/>
</dbReference>
<dbReference type="PRINTS" id="PR00778">
    <property type="entry name" value="HTHARSR"/>
</dbReference>
<dbReference type="OrthoDB" id="9810923at2"/>
<dbReference type="CDD" id="cd00090">
    <property type="entry name" value="HTH_ARSR"/>
    <property type="match status" value="1"/>
</dbReference>
<gene>
    <name evidence="5" type="ORF">C2E25_07070</name>
</gene>
<feature type="domain" description="HTH arsR-type" evidence="4">
    <location>
        <begin position="24"/>
        <end position="118"/>
    </location>
</feature>
<dbReference type="EMBL" id="PPFX01000012">
    <property type="protein sequence ID" value="PNU20474.1"/>
    <property type="molecule type" value="Genomic_DNA"/>
</dbReference>
<dbReference type="GO" id="GO:0003700">
    <property type="term" value="F:DNA-binding transcription factor activity"/>
    <property type="evidence" value="ECO:0007669"/>
    <property type="project" value="InterPro"/>
</dbReference>
<keyword evidence="1" id="KW-0805">Transcription regulation</keyword>
<dbReference type="InterPro" id="IPR001845">
    <property type="entry name" value="HTH_ArsR_DNA-bd_dom"/>
</dbReference>